<dbReference type="SUPFAM" id="SSF51445">
    <property type="entry name" value="(Trans)glycosidases"/>
    <property type="match status" value="1"/>
</dbReference>
<evidence type="ECO:0000259" key="9">
    <source>
        <dbReference type="Pfam" id="PF08532"/>
    </source>
</evidence>
<dbReference type="InterPro" id="IPR013738">
    <property type="entry name" value="Beta_galactosidase_Trimer"/>
</dbReference>
<organism evidence="10 11">
    <name type="scientific">Agromyces albus</name>
    <dbReference type="NCBI Taxonomy" id="205332"/>
    <lineage>
        <taxon>Bacteria</taxon>
        <taxon>Bacillati</taxon>
        <taxon>Actinomycetota</taxon>
        <taxon>Actinomycetes</taxon>
        <taxon>Micrococcales</taxon>
        <taxon>Microbacteriaceae</taxon>
        <taxon>Agromyces</taxon>
    </lineage>
</organism>
<comment type="similarity">
    <text evidence="2">Belongs to the glycosyl hydrolase 42 family.</text>
</comment>
<comment type="caution">
    <text evidence="10">The sequence shown here is derived from an EMBL/GenBank/DDBJ whole genome shotgun (WGS) entry which is preliminary data.</text>
</comment>
<dbReference type="InterPro" id="IPR003476">
    <property type="entry name" value="Glyco_hydro_42"/>
</dbReference>
<dbReference type="InterPro" id="IPR013529">
    <property type="entry name" value="Glyco_hydro_42_N"/>
</dbReference>
<dbReference type="GO" id="GO:0046872">
    <property type="term" value="F:metal ion binding"/>
    <property type="evidence" value="ECO:0007669"/>
    <property type="project" value="UniProtKB-KW"/>
</dbReference>
<dbReference type="EC" id="3.2.1.23" evidence="3"/>
<evidence type="ECO:0000256" key="1">
    <source>
        <dbReference type="ARBA" id="ARBA00001412"/>
    </source>
</evidence>
<dbReference type="EMBL" id="SDPN01000021">
    <property type="protein sequence ID" value="RXZ69412.1"/>
    <property type="molecule type" value="Genomic_DNA"/>
</dbReference>
<accession>A0A4Q2KZQ2</accession>
<feature type="domain" description="Glycoside hydrolase family 42 N-terminal" evidence="8">
    <location>
        <begin position="26"/>
        <end position="396"/>
    </location>
</feature>
<dbReference type="Pfam" id="PF02449">
    <property type="entry name" value="Glyco_hydro_42"/>
    <property type="match status" value="1"/>
</dbReference>
<keyword evidence="11" id="KW-1185">Reference proteome</keyword>
<feature type="domain" description="Beta-galactosidase trimerisation" evidence="9">
    <location>
        <begin position="409"/>
        <end position="619"/>
    </location>
</feature>
<dbReference type="InterPro" id="IPR029062">
    <property type="entry name" value="Class_I_gatase-like"/>
</dbReference>
<dbReference type="PANTHER" id="PTHR36447:SF2">
    <property type="entry name" value="BETA-GALACTOSIDASE YESZ"/>
    <property type="match status" value="1"/>
</dbReference>
<keyword evidence="4" id="KW-0479">Metal-binding</keyword>
<evidence type="ECO:0000313" key="11">
    <source>
        <dbReference type="Proteomes" id="UP000293865"/>
    </source>
</evidence>
<evidence type="ECO:0000313" key="10">
    <source>
        <dbReference type="EMBL" id="RXZ69412.1"/>
    </source>
</evidence>
<evidence type="ECO:0000256" key="7">
    <source>
        <dbReference type="ARBA" id="ARBA00023295"/>
    </source>
</evidence>
<dbReference type="SUPFAM" id="SSF52317">
    <property type="entry name" value="Class I glutamine amidotransferase-like"/>
    <property type="match status" value="1"/>
</dbReference>
<keyword evidence="5" id="KW-0378">Hydrolase</keyword>
<name>A0A4Q2KZQ2_9MICO</name>
<gene>
    <name evidence="10" type="ORF">ESP51_12195</name>
</gene>
<dbReference type="Proteomes" id="UP000293865">
    <property type="component" value="Unassembled WGS sequence"/>
</dbReference>
<evidence type="ECO:0000256" key="4">
    <source>
        <dbReference type="ARBA" id="ARBA00022723"/>
    </source>
</evidence>
<dbReference type="GO" id="GO:0005975">
    <property type="term" value="P:carbohydrate metabolic process"/>
    <property type="evidence" value="ECO:0007669"/>
    <property type="project" value="InterPro"/>
</dbReference>
<dbReference type="GO" id="GO:0004565">
    <property type="term" value="F:beta-galactosidase activity"/>
    <property type="evidence" value="ECO:0007669"/>
    <property type="project" value="UniProtKB-EC"/>
</dbReference>
<evidence type="ECO:0000256" key="2">
    <source>
        <dbReference type="ARBA" id="ARBA00005940"/>
    </source>
</evidence>
<keyword evidence="6" id="KW-0862">Zinc</keyword>
<dbReference type="GO" id="GO:0009341">
    <property type="term" value="C:beta-galactosidase complex"/>
    <property type="evidence" value="ECO:0007669"/>
    <property type="project" value="InterPro"/>
</dbReference>
<reference evidence="10 11" key="1">
    <citation type="submission" date="2019-01" db="EMBL/GenBank/DDBJ databases">
        <title>Agromyces.</title>
        <authorList>
            <person name="Li J."/>
        </authorList>
    </citation>
    <scope>NUCLEOTIDE SEQUENCE [LARGE SCALE GENOMIC DNA]</scope>
    <source>
        <strain evidence="10 11">DSM 15934</strain>
    </source>
</reference>
<dbReference type="Pfam" id="PF08532">
    <property type="entry name" value="Glyco_hydro_42M"/>
    <property type="match status" value="1"/>
</dbReference>
<dbReference type="PANTHER" id="PTHR36447">
    <property type="entry name" value="BETA-GALACTOSIDASE GANA"/>
    <property type="match status" value="1"/>
</dbReference>
<dbReference type="Gene3D" id="3.20.20.80">
    <property type="entry name" value="Glycosidases"/>
    <property type="match status" value="1"/>
</dbReference>
<protein>
    <recommendedName>
        <fullName evidence="3">beta-galactosidase</fullName>
        <ecNumber evidence="3">3.2.1.23</ecNumber>
    </recommendedName>
</protein>
<sequence>MTNRAELAGRILFGAAFYDEYRVSGSLDHDLDLMVDAGFSVIRVGESVWSTWEPEPGEYDLEWLLPVLDGAAARGIDVIVGTPTYAVPQWLQKLHPEIAAENATGSRVPWGGRQEINYVNKDFRAHAEGVIRAVASRYARHPAVIGFQVDNEPGLYLLHNRDAFEGFLDYLRKKYGTVEELNRQWGLVYWSHVLRDWSDLWAPDGNHSPQYALEWRRYQAEIVTEFISWQANIVREYARDDQFVTTCISYERPAVNDVEFVRDLDLTAGNPYYKMQDGLRIGVEVPRPELWWSSGVWGLFEQGDRMFSTAQAPFLVTETNAQSIGQSHWQNHPPFPGQIALAAFALISRGARMIEYWQWQTLPFGIETYWGGILPHSGKPGRIYAEVSDLGARIREIEPHLAGYVPDSDVAFVYSTDTKHTFEFYPPLADADGGPDVTSYLRIFDAFYRGAFEAGLQSRIIHPSQLLQLDPAELVRVHPVLVVPSLYVASDAELSYLVEYARAGGHLVLGIRTGYGDELARARVDVAPGPLAQAAGITYEEYSNLDNAVGIRASVPGFDGPGTATSWADSLELAEAEALMTYESGIYAGRPAVTTNVFGSGRVTYVGTVPDTDLARSILDWAVPSRLSRSWQATPEVTVVSGTAYSARVWFLSNWSAAIAGFTTPRDMDRRGERVPAGTRIQLDPWACEILLEPHDS</sequence>
<evidence type="ECO:0000256" key="5">
    <source>
        <dbReference type="ARBA" id="ARBA00022801"/>
    </source>
</evidence>
<evidence type="ECO:0000256" key="3">
    <source>
        <dbReference type="ARBA" id="ARBA00012756"/>
    </source>
</evidence>
<comment type="catalytic activity">
    <reaction evidence="1">
        <text>Hydrolysis of terminal non-reducing beta-D-galactose residues in beta-D-galactosides.</text>
        <dbReference type="EC" id="3.2.1.23"/>
    </reaction>
</comment>
<dbReference type="OrthoDB" id="9800974at2"/>
<dbReference type="CDD" id="cd03143">
    <property type="entry name" value="A4_beta-galactosidase_middle_domain"/>
    <property type="match status" value="1"/>
</dbReference>
<evidence type="ECO:0000256" key="6">
    <source>
        <dbReference type="ARBA" id="ARBA00022833"/>
    </source>
</evidence>
<dbReference type="InterPro" id="IPR017853">
    <property type="entry name" value="GH"/>
</dbReference>
<dbReference type="Gene3D" id="3.40.50.880">
    <property type="match status" value="1"/>
</dbReference>
<keyword evidence="7" id="KW-0326">Glycosidase</keyword>
<evidence type="ECO:0000259" key="8">
    <source>
        <dbReference type="Pfam" id="PF02449"/>
    </source>
</evidence>
<proteinExistence type="inferred from homology"/>
<dbReference type="AlphaFoldDB" id="A0A4Q2KZQ2"/>